<evidence type="ECO:0000256" key="3">
    <source>
        <dbReference type="ARBA" id="ARBA00023152"/>
    </source>
</evidence>
<sequence length="103" mass="11374">MRAEGTREAIVEARVFPGNKPTTSIMAAEISPRVVGELIALYEHITFVEGVVWGINSFDQWGVELGKQLAMEIAPAVTGDDEALARQDTSTQNLIGFYRDHRI</sequence>
<reference evidence="5" key="1">
    <citation type="submission" date="2019-08" db="EMBL/GenBank/DDBJ databases">
        <authorList>
            <person name="Kucharzyk K."/>
            <person name="Murdoch R.W."/>
            <person name="Higgins S."/>
            <person name="Loffler F."/>
        </authorList>
    </citation>
    <scope>NUCLEOTIDE SEQUENCE</scope>
</reference>
<evidence type="ECO:0000256" key="2">
    <source>
        <dbReference type="ARBA" id="ARBA00022432"/>
    </source>
</evidence>
<evidence type="ECO:0000256" key="4">
    <source>
        <dbReference type="ARBA" id="ARBA00023235"/>
    </source>
</evidence>
<dbReference type="InterPro" id="IPR018189">
    <property type="entry name" value="Phosphoglucose_isomerase_CS"/>
</dbReference>
<keyword evidence="3" id="KW-0324">Glycolysis</keyword>
<dbReference type="PROSITE" id="PS51463">
    <property type="entry name" value="P_GLUCOSE_ISOMERASE_3"/>
    <property type="match status" value="1"/>
</dbReference>
<evidence type="ECO:0000256" key="1">
    <source>
        <dbReference type="ARBA" id="ARBA00011952"/>
    </source>
</evidence>
<organism evidence="5">
    <name type="scientific">bioreactor metagenome</name>
    <dbReference type="NCBI Taxonomy" id="1076179"/>
    <lineage>
        <taxon>unclassified sequences</taxon>
        <taxon>metagenomes</taxon>
        <taxon>ecological metagenomes</taxon>
    </lineage>
</organism>
<proteinExistence type="predicted"/>
<dbReference type="InterPro" id="IPR001672">
    <property type="entry name" value="G6P_Isomerase"/>
</dbReference>
<comment type="caution">
    <text evidence="5">The sequence shown here is derived from an EMBL/GenBank/DDBJ whole genome shotgun (WGS) entry which is preliminary data.</text>
</comment>
<dbReference type="CDD" id="cd05016">
    <property type="entry name" value="SIS_PGI_2"/>
    <property type="match status" value="1"/>
</dbReference>
<dbReference type="Pfam" id="PF00342">
    <property type="entry name" value="PGI"/>
    <property type="match status" value="1"/>
</dbReference>
<dbReference type="GO" id="GO:0006094">
    <property type="term" value="P:gluconeogenesis"/>
    <property type="evidence" value="ECO:0007669"/>
    <property type="project" value="UniProtKB-KW"/>
</dbReference>
<protein>
    <recommendedName>
        <fullName evidence="1">glucose-6-phosphate isomerase</fullName>
        <ecNumber evidence="1">5.3.1.9</ecNumber>
    </recommendedName>
</protein>
<dbReference type="GO" id="GO:0051156">
    <property type="term" value="P:glucose 6-phosphate metabolic process"/>
    <property type="evidence" value="ECO:0007669"/>
    <property type="project" value="TreeGrafter"/>
</dbReference>
<dbReference type="GO" id="GO:0097367">
    <property type="term" value="F:carbohydrate derivative binding"/>
    <property type="evidence" value="ECO:0007669"/>
    <property type="project" value="InterPro"/>
</dbReference>
<dbReference type="PANTHER" id="PTHR11469:SF1">
    <property type="entry name" value="GLUCOSE-6-PHOSPHATE ISOMERASE"/>
    <property type="match status" value="1"/>
</dbReference>
<keyword evidence="2" id="KW-0312">Gluconeogenesis</keyword>
<gene>
    <name evidence="5" type="primary">pgi_41</name>
    <name evidence="5" type="ORF">SDC9_186191</name>
</gene>
<dbReference type="PANTHER" id="PTHR11469">
    <property type="entry name" value="GLUCOSE-6-PHOSPHATE ISOMERASE"/>
    <property type="match status" value="1"/>
</dbReference>
<dbReference type="InterPro" id="IPR023096">
    <property type="entry name" value="G6P_Isomerase_C"/>
</dbReference>
<dbReference type="InterPro" id="IPR035482">
    <property type="entry name" value="SIS_PGI_2"/>
</dbReference>
<dbReference type="PROSITE" id="PS00174">
    <property type="entry name" value="P_GLUCOSE_ISOMERASE_2"/>
    <property type="match status" value="1"/>
</dbReference>
<accession>A0A645HI87</accession>
<dbReference type="GO" id="GO:0048029">
    <property type="term" value="F:monosaccharide binding"/>
    <property type="evidence" value="ECO:0007669"/>
    <property type="project" value="TreeGrafter"/>
</dbReference>
<evidence type="ECO:0000313" key="5">
    <source>
        <dbReference type="EMBL" id="MPN38667.1"/>
    </source>
</evidence>
<dbReference type="InterPro" id="IPR046348">
    <property type="entry name" value="SIS_dom_sf"/>
</dbReference>
<dbReference type="AlphaFoldDB" id="A0A645HI87"/>
<dbReference type="GO" id="GO:0006096">
    <property type="term" value="P:glycolytic process"/>
    <property type="evidence" value="ECO:0007669"/>
    <property type="project" value="UniProtKB-KW"/>
</dbReference>
<dbReference type="EC" id="5.3.1.9" evidence="1"/>
<keyword evidence="4 5" id="KW-0413">Isomerase</keyword>
<dbReference type="Gene3D" id="1.10.1390.10">
    <property type="match status" value="1"/>
</dbReference>
<dbReference type="GO" id="GO:0004347">
    <property type="term" value="F:glucose-6-phosphate isomerase activity"/>
    <property type="evidence" value="ECO:0007669"/>
    <property type="project" value="UniProtKB-EC"/>
</dbReference>
<dbReference type="EMBL" id="VSSQ01094040">
    <property type="protein sequence ID" value="MPN38667.1"/>
    <property type="molecule type" value="Genomic_DNA"/>
</dbReference>
<dbReference type="Gene3D" id="3.40.50.10490">
    <property type="entry name" value="Glucose-6-phosphate isomerase like protein, domain 1"/>
    <property type="match status" value="1"/>
</dbReference>
<dbReference type="PRINTS" id="PR00662">
    <property type="entry name" value="G6PISOMERASE"/>
</dbReference>
<name>A0A645HI87_9ZZZZ</name>
<dbReference type="GO" id="GO:0005829">
    <property type="term" value="C:cytosol"/>
    <property type="evidence" value="ECO:0007669"/>
    <property type="project" value="TreeGrafter"/>
</dbReference>
<dbReference type="SUPFAM" id="SSF53697">
    <property type="entry name" value="SIS domain"/>
    <property type="match status" value="1"/>
</dbReference>